<dbReference type="InterPro" id="IPR017034">
    <property type="entry name" value="Abi_system_AbiD/AbiF"/>
</dbReference>
<dbReference type="Pfam" id="PF07751">
    <property type="entry name" value="Abi_2"/>
    <property type="match status" value="1"/>
</dbReference>
<dbReference type="PIRSF" id="PIRSF034934">
    <property type="entry name" value="AbiF_AbiD"/>
    <property type="match status" value="1"/>
</dbReference>
<dbReference type="AlphaFoldDB" id="A0A268NW05"/>
<dbReference type="InterPro" id="IPR011664">
    <property type="entry name" value="Abi_system_AbiD/AbiF-like"/>
</dbReference>
<accession>A0A268NW05</accession>
<name>A0A268NW05_SHOCL</name>
<sequence length="321" mass="37782">MKPFKTHRQQLDILRGRGLEFKNESKALRILEKEGYYALINGYKDLFLKLDAQGEPLDPEEYKKGTTFDEIYQLYSFDRSLRNLILKHILMFESSIKAKISYRFSEKYKEQHAYLVLKNYTRKPDQLKNVLDLITTISNTISKNGKAKGANPIKHYLDSHDGVPLWVLVNYLSLGSMSYFYMCLTDSLQNTIAKDFAINFKREYRQNCQITPAMILAVLKMANFFRNVCAHEERMYSYSVHNPPKNAQIEKILGVPRNHINNGRLFTLITLLKLVLPKKDHKQLIKEIKLLFNEYENKFSSVSFDDILFKMGFRDNWETRF</sequence>
<protein>
    <submittedName>
        <fullName evidence="1">Abi family protein</fullName>
    </submittedName>
</protein>
<dbReference type="EMBL" id="NPCC01000031">
    <property type="protein sequence ID" value="PAE87703.1"/>
    <property type="molecule type" value="Genomic_DNA"/>
</dbReference>
<evidence type="ECO:0000313" key="2">
    <source>
        <dbReference type="Proteomes" id="UP000216207"/>
    </source>
</evidence>
<dbReference type="RefSeq" id="WP_095327084.1">
    <property type="nucleotide sequence ID" value="NZ_NPCC01000031.1"/>
</dbReference>
<dbReference type="Proteomes" id="UP000216207">
    <property type="component" value="Unassembled WGS sequence"/>
</dbReference>
<proteinExistence type="predicted"/>
<reference evidence="1 2" key="1">
    <citation type="submission" date="2017-07" db="EMBL/GenBank/DDBJ databases">
        <title>Isolation and whole genome analysis of endospore-forming bacteria from heroin.</title>
        <authorList>
            <person name="Kalinowski J."/>
            <person name="Ahrens B."/>
            <person name="Al-Dilaimi A."/>
            <person name="Winkler A."/>
            <person name="Wibberg D."/>
            <person name="Schleenbecker U."/>
            <person name="Ruckert C."/>
            <person name="Wolfel R."/>
            <person name="Grass G."/>
        </authorList>
    </citation>
    <scope>NUCLEOTIDE SEQUENCE [LARGE SCALE GENOMIC DNA]</scope>
    <source>
        <strain evidence="1 2">7539</strain>
    </source>
</reference>
<comment type="caution">
    <text evidence="1">The sequence shown here is derived from an EMBL/GenBank/DDBJ whole genome shotgun (WGS) entry which is preliminary data.</text>
</comment>
<evidence type="ECO:0000313" key="1">
    <source>
        <dbReference type="EMBL" id="PAE87703.1"/>
    </source>
</evidence>
<organism evidence="1 2">
    <name type="scientific">Shouchella clausii</name>
    <name type="common">Alkalihalobacillus clausii</name>
    <dbReference type="NCBI Taxonomy" id="79880"/>
    <lineage>
        <taxon>Bacteria</taxon>
        <taxon>Bacillati</taxon>
        <taxon>Bacillota</taxon>
        <taxon>Bacilli</taxon>
        <taxon>Bacillales</taxon>
        <taxon>Bacillaceae</taxon>
        <taxon>Shouchella</taxon>
    </lineage>
</organism>
<gene>
    <name evidence="1" type="ORF">CHH72_16980</name>
</gene>